<proteinExistence type="predicted"/>
<dbReference type="Pfam" id="PF00160">
    <property type="entry name" value="Pro_isomerase"/>
    <property type="match status" value="1"/>
</dbReference>
<evidence type="ECO:0000256" key="6">
    <source>
        <dbReference type="ARBA" id="ARBA00023235"/>
    </source>
</evidence>
<gene>
    <name evidence="8" type="primary">cyp15</name>
    <name evidence="8" type="ORF">Cantr_10670</name>
</gene>
<dbReference type="EMBL" id="QLNQ01000023">
    <property type="protein sequence ID" value="RCK63776.1"/>
    <property type="molecule type" value="Genomic_DNA"/>
</dbReference>
<keyword evidence="5" id="KW-0697">Rotamase</keyword>
<dbReference type="SUPFAM" id="SSF50978">
    <property type="entry name" value="WD40 repeat-like"/>
    <property type="match status" value="1"/>
</dbReference>
<dbReference type="InterPro" id="IPR036322">
    <property type="entry name" value="WD40_repeat_dom_sf"/>
</dbReference>
<dbReference type="PRINTS" id="PR00153">
    <property type="entry name" value="CSAPPISMRASE"/>
</dbReference>
<dbReference type="InterPro" id="IPR002130">
    <property type="entry name" value="Cyclophilin-type_PPIase_dom"/>
</dbReference>
<dbReference type="SMART" id="SM00320">
    <property type="entry name" value="WD40"/>
    <property type="match status" value="3"/>
</dbReference>
<dbReference type="SUPFAM" id="SSF50891">
    <property type="entry name" value="Cyclophilin-like"/>
    <property type="match status" value="1"/>
</dbReference>
<dbReference type="InterPro" id="IPR044666">
    <property type="entry name" value="Cyclophilin_A-like"/>
</dbReference>
<dbReference type="GO" id="GO:0005634">
    <property type="term" value="C:nucleus"/>
    <property type="evidence" value="ECO:0007669"/>
    <property type="project" value="UniProtKB-ARBA"/>
</dbReference>
<dbReference type="PROSITE" id="PS00170">
    <property type="entry name" value="CSA_PPIASE_1"/>
    <property type="match status" value="1"/>
</dbReference>
<dbReference type="InterPro" id="IPR020892">
    <property type="entry name" value="Cyclophilin-type_PPIase_CS"/>
</dbReference>
<protein>
    <recommendedName>
        <fullName evidence="2">peptidylprolyl isomerase</fullName>
        <ecNumber evidence="2">5.2.1.8</ecNumber>
    </recommendedName>
</protein>
<dbReference type="PANTHER" id="PTHR45625">
    <property type="entry name" value="PEPTIDYL-PROLYL CIS-TRANS ISOMERASE-RELATED"/>
    <property type="match status" value="1"/>
</dbReference>
<dbReference type="Gene3D" id="2.40.100.10">
    <property type="entry name" value="Cyclophilin-like"/>
    <property type="match status" value="1"/>
</dbReference>
<dbReference type="OrthoDB" id="271386at2759"/>
<keyword evidence="9" id="KW-1185">Reference proteome</keyword>
<dbReference type="PANTHER" id="PTHR45625:SF4">
    <property type="entry name" value="PEPTIDYLPROLYL ISOMERASE DOMAIN AND WD REPEAT-CONTAINING PROTEIN 1"/>
    <property type="match status" value="1"/>
</dbReference>
<reference evidence="8 9" key="1">
    <citation type="submission" date="2018-06" db="EMBL/GenBank/DDBJ databases">
        <title>Whole genome sequencing of Candida tropicalis (genome annotated by CSBL at Korea University).</title>
        <authorList>
            <person name="Ahn J."/>
        </authorList>
    </citation>
    <scope>NUCLEOTIDE SEQUENCE [LARGE SCALE GENOMIC DNA]</scope>
    <source>
        <strain evidence="8 9">ATCC 20962</strain>
    </source>
</reference>
<name>A0A367YD38_9ASCO</name>
<dbReference type="InterPro" id="IPR029000">
    <property type="entry name" value="Cyclophilin-like_dom_sf"/>
</dbReference>
<evidence type="ECO:0000256" key="2">
    <source>
        <dbReference type="ARBA" id="ARBA00013194"/>
    </source>
</evidence>
<evidence type="ECO:0000256" key="3">
    <source>
        <dbReference type="ARBA" id="ARBA00022574"/>
    </source>
</evidence>
<dbReference type="EC" id="5.2.1.8" evidence="2"/>
<dbReference type="FunFam" id="2.40.100.10:FF:000003">
    <property type="entry name" value="Peptidylprolyl isomerase domain and WD repeat-containing 1"/>
    <property type="match status" value="1"/>
</dbReference>
<dbReference type="AlphaFoldDB" id="A0A367YD38"/>
<dbReference type="GO" id="GO:0003755">
    <property type="term" value="F:peptidyl-prolyl cis-trans isomerase activity"/>
    <property type="evidence" value="ECO:0007669"/>
    <property type="project" value="UniProtKB-KW"/>
</dbReference>
<dbReference type="GO" id="GO:0006457">
    <property type="term" value="P:protein folding"/>
    <property type="evidence" value="ECO:0007669"/>
    <property type="project" value="InterPro"/>
</dbReference>
<evidence type="ECO:0000256" key="1">
    <source>
        <dbReference type="ARBA" id="ARBA00000971"/>
    </source>
</evidence>
<keyword evidence="4" id="KW-0677">Repeat</keyword>
<evidence type="ECO:0000256" key="4">
    <source>
        <dbReference type="ARBA" id="ARBA00022737"/>
    </source>
</evidence>
<feature type="domain" description="PPIase cyclophilin-type" evidence="7">
    <location>
        <begin position="357"/>
        <end position="510"/>
    </location>
</feature>
<evidence type="ECO:0000313" key="9">
    <source>
        <dbReference type="Proteomes" id="UP000253472"/>
    </source>
</evidence>
<organism evidence="8 9">
    <name type="scientific">Candida viswanathii</name>
    <dbReference type="NCBI Taxonomy" id="5486"/>
    <lineage>
        <taxon>Eukaryota</taxon>
        <taxon>Fungi</taxon>
        <taxon>Dikarya</taxon>
        <taxon>Ascomycota</taxon>
        <taxon>Saccharomycotina</taxon>
        <taxon>Pichiomycetes</taxon>
        <taxon>Debaryomycetaceae</taxon>
        <taxon>Candida/Lodderomyces clade</taxon>
        <taxon>Candida</taxon>
    </lineage>
</organism>
<dbReference type="Gene3D" id="2.130.10.10">
    <property type="entry name" value="YVTN repeat-like/Quinoprotein amine dehydrogenase"/>
    <property type="match status" value="1"/>
</dbReference>
<dbReference type="PROSITE" id="PS50072">
    <property type="entry name" value="CSA_PPIASE_2"/>
    <property type="match status" value="1"/>
</dbReference>
<comment type="caution">
    <text evidence="8">The sequence shown here is derived from an EMBL/GenBank/DDBJ whole genome shotgun (WGS) entry which is preliminary data.</text>
</comment>
<evidence type="ECO:0000259" key="7">
    <source>
        <dbReference type="PROSITE" id="PS50072"/>
    </source>
</evidence>
<dbReference type="Proteomes" id="UP000253472">
    <property type="component" value="Unassembled WGS sequence"/>
</dbReference>
<dbReference type="STRING" id="5486.A0A367YD38"/>
<dbReference type="InterPro" id="IPR001680">
    <property type="entry name" value="WD40_rpt"/>
</dbReference>
<keyword evidence="6 8" id="KW-0413">Isomerase</keyword>
<evidence type="ECO:0000313" key="8">
    <source>
        <dbReference type="EMBL" id="RCK63776.1"/>
    </source>
</evidence>
<comment type="catalytic activity">
    <reaction evidence="1">
        <text>[protein]-peptidylproline (omega=180) = [protein]-peptidylproline (omega=0)</text>
        <dbReference type="Rhea" id="RHEA:16237"/>
        <dbReference type="Rhea" id="RHEA-COMP:10747"/>
        <dbReference type="Rhea" id="RHEA-COMP:10748"/>
        <dbReference type="ChEBI" id="CHEBI:83833"/>
        <dbReference type="ChEBI" id="CHEBI:83834"/>
        <dbReference type="EC" id="5.2.1.8"/>
    </reaction>
</comment>
<dbReference type="InterPro" id="IPR015943">
    <property type="entry name" value="WD40/YVTN_repeat-like_dom_sf"/>
</dbReference>
<accession>A0A367YD38</accession>
<evidence type="ECO:0000256" key="5">
    <source>
        <dbReference type="ARBA" id="ARBA00023110"/>
    </source>
</evidence>
<keyword evidence="3" id="KW-0853">WD repeat</keyword>
<sequence length="512" mass="57479">MKRKYNPSLNIPIVPSHSATVDNESQISVLVTSELHVIAGSVDGTIKFYTIKDNSSLECVKQYNAHGSNTIRQLLLQGSKLASIAEGDKHIKIFDLNTLDMIQTIELPFLPNVSTSISNSWYTNEQLMLSSTDNELHCVSLEEETFEKVKNMHKCEIRAIRYNSKYGCFVSVDEKGFIEIWDPLTFEIPSSVLFKMKSLTDLFYFRKNKLLVDFVELSSDQESFACGYDKGIQVFDMKTGKIVHAIQRDRVPNSTIVFEKNSVIYSTSTGIEVYDLDLQESDSIGSDDAFELHHFGILKNSKIGILTTEMITSDNAIINSKLNSKPILVSSVPNSRHIYIFSEESTADTPVAKKPANYTKATLHTTKGDIKIQLFPQHTPKTVENFITLCKRSYYNNVIFHRVIPEFMIQTGDPKGDGTGGESCWGGYFKDEFTDQLSHEKYMVSMANAGANTNGSQFFITTEDVTFLDGKHTVFGKVVSGTDVVQSIEEVETDKDDKPLDRIVILSTTLEK</sequence>